<comment type="caution">
    <text evidence="1">The sequence shown here is derived from an EMBL/GenBank/DDBJ whole genome shotgun (WGS) entry which is preliminary data.</text>
</comment>
<gene>
    <name evidence="1" type="ORF">OM075_23045</name>
</gene>
<accession>A0AAE3SHA9</accession>
<proteinExistence type="predicted"/>
<evidence type="ECO:0000313" key="2">
    <source>
        <dbReference type="Proteomes" id="UP001209229"/>
    </source>
</evidence>
<dbReference type="Proteomes" id="UP001209229">
    <property type="component" value="Unassembled WGS sequence"/>
</dbReference>
<evidence type="ECO:0000313" key="1">
    <source>
        <dbReference type="EMBL" id="MCW3789358.1"/>
    </source>
</evidence>
<name>A0AAE3SHA9_9BACT</name>
<sequence>MIECSKDKQILPASHCVICGLPSYQSGNMIIEQKARGFCFSRSSIKGGNKDKRYISLHLNESKSQYMVFWGEDSFWQENAMHRAIKIYSSGKLPWFCSYCGKRVCSKCGCALASPVGSDFISNTGFIVHSPLLGVQIPCTNPMCDNYKTQVEKK</sequence>
<dbReference type="RefSeq" id="WP_301192913.1">
    <property type="nucleotide sequence ID" value="NZ_JAPDPJ010000102.1"/>
</dbReference>
<reference evidence="1" key="1">
    <citation type="submission" date="2022-10" db="EMBL/GenBank/DDBJ databases">
        <authorList>
            <person name="Yu W.X."/>
        </authorList>
    </citation>
    <scope>NUCLEOTIDE SEQUENCE</scope>
    <source>
        <strain evidence="1">AAT</strain>
    </source>
</reference>
<keyword evidence="2" id="KW-1185">Reference proteome</keyword>
<dbReference type="EMBL" id="JAPDPJ010000102">
    <property type="protein sequence ID" value="MCW3789358.1"/>
    <property type="molecule type" value="Genomic_DNA"/>
</dbReference>
<organism evidence="1 2">
    <name type="scientific">Plebeiibacterium sediminum</name>
    <dbReference type="NCBI Taxonomy" id="2992112"/>
    <lineage>
        <taxon>Bacteria</taxon>
        <taxon>Pseudomonadati</taxon>
        <taxon>Bacteroidota</taxon>
        <taxon>Bacteroidia</taxon>
        <taxon>Marinilabiliales</taxon>
        <taxon>Marinilabiliaceae</taxon>
        <taxon>Plebeiibacterium</taxon>
    </lineage>
</organism>
<dbReference type="AlphaFoldDB" id="A0AAE3SHA9"/>
<protein>
    <submittedName>
        <fullName evidence="1">Uncharacterized protein</fullName>
    </submittedName>
</protein>